<dbReference type="GO" id="GO:0005829">
    <property type="term" value="C:cytosol"/>
    <property type="evidence" value="ECO:0007669"/>
    <property type="project" value="TreeGrafter"/>
</dbReference>
<dbReference type="InterPro" id="IPR007475">
    <property type="entry name" value="UbiK"/>
</dbReference>
<dbReference type="AlphaFoldDB" id="A0A3B0SLC7"/>
<feature type="coiled-coil region" evidence="1">
    <location>
        <begin position="52"/>
        <end position="79"/>
    </location>
</feature>
<dbReference type="PANTHER" id="PTHR38040">
    <property type="entry name" value="UBIQUINONE BIOSYNTHESIS ACCESSORY FACTOR UBIK"/>
    <property type="match status" value="1"/>
</dbReference>
<keyword evidence="1" id="KW-0175">Coiled coil</keyword>
<organism evidence="2">
    <name type="scientific">hydrothermal vent metagenome</name>
    <dbReference type="NCBI Taxonomy" id="652676"/>
    <lineage>
        <taxon>unclassified sequences</taxon>
        <taxon>metagenomes</taxon>
        <taxon>ecological metagenomes</taxon>
    </lineage>
</organism>
<evidence type="ECO:0008006" key="3">
    <source>
        <dbReference type="Google" id="ProtNLM"/>
    </source>
</evidence>
<evidence type="ECO:0000256" key="1">
    <source>
        <dbReference type="SAM" id="Coils"/>
    </source>
</evidence>
<reference evidence="2" key="1">
    <citation type="submission" date="2018-06" db="EMBL/GenBank/DDBJ databases">
        <authorList>
            <person name="Zhirakovskaya E."/>
        </authorList>
    </citation>
    <scope>NUCLEOTIDE SEQUENCE</scope>
</reference>
<dbReference type="Pfam" id="PF04380">
    <property type="entry name" value="BMFP"/>
    <property type="match status" value="1"/>
</dbReference>
<name>A0A3B0SLC7_9ZZZZ</name>
<sequence>MQTDNKFFDDLAKLGQSAVGTLHGVKGEMEAMVRARLENLLQDMDLVTREEFDVVRDMAREARAKNEELEQKIAALEKKASPRKAKK</sequence>
<dbReference type="EMBL" id="UOED01000115">
    <property type="protein sequence ID" value="VAV97193.1"/>
    <property type="molecule type" value="Genomic_DNA"/>
</dbReference>
<dbReference type="PANTHER" id="PTHR38040:SF1">
    <property type="entry name" value="UBIQUINONE BIOSYNTHESIS ACCESSORY FACTOR UBIK"/>
    <property type="match status" value="1"/>
</dbReference>
<gene>
    <name evidence="2" type="ORF">MNBD_ALPHA02-1793</name>
</gene>
<evidence type="ECO:0000313" key="2">
    <source>
        <dbReference type="EMBL" id="VAV97193.1"/>
    </source>
</evidence>
<proteinExistence type="predicted"/>
<accession>A0A3B0SLC7</accession>
<protein>
    <recommendedName>
        <fullName evidence="3">Pyrroline-5-carboxylate reductase</fullName>
    </recommendedName>
</protein>